<dbReference type="Pfam" id="PF00211">
    <property type="entry name" value="Guanylate_cyc"/>
    <property type="match status" value="1"/>
</dbReference>
<keyword evidence="2" id="KW-0067">ATP-binding</keyword>
<evidence type="ECO:0000256" key="1">
    <source>
        <dbReference type="ARBA" id="ARBA00022741"/>
    </source>
</evidence>
<keyword evidence="1" id="KW-0547">Nucleotide-binding</keyword>
<evidence type="ECO:0000313" key="4">
    <source>
        <dbReference type="EMBL" id="OSJ18411.1"/>
    </source>
</evidence>
<dbReference type="Pfam" id="PF13191">
    <property type="entry name" value="AAA_16"/>
    <property type="match status" value="1"/>
</dbReference>
<dbReference type="PANTHER" id="PTHR16305:SF28">
    <property type="entry name" value="GUANYLATE CYCLASE DOMAIN-CONTAINING PROTEIN"/>
    <property type="match status" value="1"/>
</dbReference>
<dbReference type="InterPro" id="IPR041664">
    <property type="entry name" value="AAA_16"/>
</dbReference>
<proteinExistence type="predicted"/>
<dbReference type="PANTHER" id="PTHR16305">
    <property type="entry name" value="TESTICULAR SOLUBLE ADENYLYL CYCLASE"/>
    <property type="match status" value="1"/>
</dbReference>
<dbReference type="EMBL" id="NAFI01000130">
    <property type="protein sequence ID" value="OSJ18411.1"/>
    <property type="molecule type" value="Genomic_DNA"/>
</dbReference>
<dbReference type="RefSeq" id="WP_085357303.1">
    <property type="nucleotide sequence ID" value="NZ_NAFD01000138.1"/>
</dbReference>
<dbReference type="InterPro" id="IPR001054">
    <property type="entry name" value="A/G_cyclase"/>
</dbReference>
<dbReference type="OrthoDB" id="9785312at2"/>
<dbReference type="Gene3D" id="3.40.50.300">
    <property type="entry name" value="P-loop containing nucleotide triphosphate hydrolases"/>
    <property type="match status" value="1"/>
</dbReference>
<gene>
    <name evidence="4" type="ORF">BSZ18_02365</name>
</gene>
<dbReference type="SUPFAM" id="SSF52540">
    <property type="entry name" value="P-loop containing nucleoside triphosphate hydrolases"/>
    <property type="match status" value="1"/>
</dbReference>
<dbReference type="InterPro" id="IPR027417">
    <property type="entry name" value="P-loop_NTPase"/>
</dbReference>
<dbReference type="Proteomes" id="UP000193553">
    <property type="component" value="Unassembled WGS sequence"/>
</dbReference>
<dbReference type="SUPFAM" id="SSF55073">
    <property type="entry name" value="Nucleotide cyclase"/>
    <property type="match status" value="1"/>
</dbReference>
<dbReference type="GO" id="GO:0004016">
    <property type="term" value="F:adenylate cyclase activity"/>
    <property type="evidence" value="ECO:0007669"/>
    <property type="project" value="UniProtKB-ARBA"/>
</dbReference>
<dbReference type="Gene3D" id="3.30.70.1230">
    <property type="entry name" value="Nucleotide cyclase"/>
    <property type="match status" value="1"/>
</dbReference>
<evidence type="ECO:0000313" key="5">
    <source>
        <dbReference type="Proteomes" id="UP000193553"/>
    </source>
</evidence>
<name>A0A1X3HEV9_9BRAD</name>
<reference evidence="4 5" key="1">
    <citation type="submission" date="2017-03" db="EMBL/GenBank/DDBJ databases">
        <title>Whole genome sequences of fourteen strains of Bradyrhizobium canariense and one strain of Bradyrhizobium japonicum isolated from Lupinus (Papilionoideae: Genisteae) species in Algeria.</title>
        <authorList>
            <person name="Crovadore J."/>
            <person name="Chekireb D."/>
            <person name="Brachmann A."/>
            <person name="Chablais R."/>
            <person name="Cochard B."/>
            <person name="Lefort F."/>
        </authorList>
    </citation>
    <scope>NUCLEOTIDE SEQUENCE [LARGE SCALE GENOMIC DNA]</scope>
    <source>
        <strain evidence="4 5">UBMA195</strain>
    </source>
</reference>
<dbReference type="GO" id="GO:0005524">
    <property type="term" value="F:ATP binding"/>
    <property type="evidence" value="ECO:0007669"/>
    <property type="project" value="UniProtKB-KW"/>
</dbReference>
<dbReference type="InterPro" id="IPR029787">
    <property type="entry name" value="Nucleotide_cyclase"/>
</dbReference>
<dbReference type="InterPro" id="IPR011990">
    <property type="entry name" value="TPR-like_helical_dom_sf"/>
</dbReference>
<comment type="caution">
    <text evidence="4">The sequence shown here is derived from an EMBL/GenBank/DDBJ whole genome shotgun (WGS) entry which is preliminary data.</text>
</comment>
<dbReference type="Gene3D" id="1.25.40.10">
    <property type="entry name" value="Tetratricopeptide repeat domain"/>
    <property type="match status" value="1"/>
</dbReference>
<accession>A0A1X3HEV9</accession>
<dbReference type="GO" id="GO:0035556">
    <property type="term" value="P:intracellular signal transduction"/>
    <property type="evidence" value="ECO:0007669"/>
    <property type="project" value="InterPro"/>
</dbReference>
<organism evidence="4 5">
    <name type="scientific">Bradyrhizobium canariense</name>
    <dbReference type="NCBI Taxonomy" id="255045"/>
    <lineage>
        <taxon>Bacteria</taxon>
        <taxon>Pseudomonadati</taxon>
        <taxon>Pseudomonadota</taxon>
        <taxon>Alphaproteobacteria</taxon>
        <taxon>Hyphomicrobiales</taxon>
        <taxon>Nitrobacteraceae</taxon>
        <taxon>Bradyrhizobium</taxon>
    </lineage>
</organism>
<feature type="domain" description="Guanylate cyclase" evidence="3">
    <location>
        <begin position="1"/>
        <end position="59"/>
    </location>
</feature>
<dbReference type="AlphaFoldDB" id="A0A1X3HEV9"/>
<dbReference type="GO" id="GO:0005737">
    <property type="term" value="C:cytoplasm"/>
    <property type="evidence" value="ECO:0007669"/>
    <property type="project" value="TreeGrafter"/>
</dbReference>
<dbReference type="CDD" id="cd07302">
    <property type="entry name" value="CHD"/>
    <property type="match status" value="1"/>
</dbReference>
<evidence type="ECO:0000259" key="3">
    <source>
        <dbReference type="PROSITE" id="PS50125"/>
    </source>
</evidence>
<sequence length="829" mass="90795">MRAGLEAVAAVAGLKSFIPLQTRVGIATGLVVVGDLIGSGEAQERGIIGETPNLAARLQGVAEPNMVVLAESTRRLLGHLFELQDLGTREFKGIGGAVPVWAALRPSSAESRFDALHGGRLTALIGREEELELLLRRWSKAKTGEGQVVLLSGEAGIGKSRLTVALLESVASEPHTRLRYFCSPQHTDSAFHPINKQMERAASFAHDDTPRARLDKLDMLLARTSTSVEDVALLAEMLSLPSDGRFPALDLSPQQRRQRTLDALISQIEVLTRSSPVLMIFEDVHWIDPTSQEVLGRIVHRIATLRVLLMVTFRSEFEPPWIGHPHVTALTINRLGQREVDAMIDQVAGNNVLPANIRQDIIERTDGVPLFVEEMTTTVLEAANQAAAEHTVAAVPSPSPAVPASLHASLMARLDRLGPAKEVAQIGAAIGREFSHALLAAVVRNTETELEMALDRLIEAGLLFRQGLPPLATYLFKHALVQDVAYGTLLRASRQALHGRIANTLEKDFSEVIEVQPELLARHCAEAGLEEQAIRYWRAAGEKAVRRASNREAITHFRQALARNEKQSSEIDRSLAELAILSQLGPALMSVHGWSAPEVGVVFERAEHLARELESSIDLAPPLAGLWLFHTARGQFSRAEEITEELFHIAHTLQHADIQLQAHHCAWPICWFRGALSEAKAHADAGIALYDEVRHAKHRYLYLGHDPAVCALSIKSVLQWLLGHPIQGQQSERDAIDLARRLRHAPSLAHALWFVCQAQVARSDAAAVVNTASELLALSEEHGLPQTRATALAYLGWPWAKAPTSIAAYDFLRMAARCTIGSAYETIYA</sequence>
<evidence type="ECO:0000256" key="2">
    <source>
        <dbReference type="ARBA" id="ARBA00022840"/>
    </source>
</evidence>
<protein>
    <recommendedName>
        <fullName evidence="3">Guanylate cyclase domain-containing protein</fullName>
    </recommendedName>
</protein>
<dbReference type="GO" id="GO:0009190">
    <property type="term" value="P:cyclic nucleotide biosynthetic process"/>
    <property type="evidence" value="ECO:0007669"/>
    <property type="project" value="InterPro"/>
</dbReference>
<dbReference type="PROSITE" id="PS50125">
    <property type="entry name" value="GUANYLATE_CYCLASE_2"/>
    <property type="match status" value="1"/>
</dbReference>